<keyword evidence="2" id="KW-1185">Reference proteome</keyword>
<evidence type="ECO:0000313" key="1">
    <source>
        <dbReference type="EMBL" id="MCS5732385.1"/>
    </source>
</evidence>
<proteinExistence type="predicted"/>
<dbReference type="Proteomes" id="UP001165586">
    <property type="component" value="Unassembled WGS sequence"/>
</dbReference>
<reference evidence="1" key="1">
    <citation type="submission" date="2022-08" db="EMBL/GenBank/DDBJ databases">
        <authorList>
            <person name="Deng Y."/>
            <person name="Han X.-F."/>
            <person name="Zhang Y.-Q."/>
        </authorList>
    </citation>
    <scope>NUCLEOTIDE SEQUENCE</scope>
    <source>
        <strain evidence="1">CPCC 203386</strain>
    </source>
</reference>
<gene>
    <name evidence="1" type="ORF">N1032_01330</name>
</gene>
<accession>A0ABT2GZA2</accession>
<dbReference type="RefSeq" id="WP_259536995.1">
    <property type="nucleotide sequence ID" value="NZ_JANLCJ010000001.1"/>
</dbReference>
<organism evidence="1 2">
    <name type="scientific">Herbiconiux daphne</name>
    <dbReference type="NCBI Taxonomy" id="2970914"/>
    <lineage>
        <taxon>Bacteria</taxon>
        <taxon>Bacillati</taxon>
        <taxon>Actinomycetota</taxon>
        <taxon>Actinomycetes</taxon>
        <taxon>Micrococcales</taxon>
        <taxon>Microbacteriaceae</taxon>
        <taxon>Herbiconiux</taxon>
    </lineage>
</organism>
<protein>
    <submittedName>
        <fullName evidence="1">Uncharacterized protein</fullName>
    </submittedName>
</protein>
<evidence type="ECO:0000313" key="2">
    <source>
        <dbReference type="Proteomes" id="UP001165586"/>
    </source>
</evidence>
<sequence>MEHTENDGPRFRFLIDMEVEVVDVDLLKAAQLQEQVDQDDVEGIAPIDEPNELSVPRVVNQVIDYAALSRLGLKLRGASILPRPIGDDGNWAGMRLVGYHSGPKTRDE</sequence>
<name>A0ABT2GZA2_9MICO</name>
<comment type="caution">
    <text evidence="1">The sequence shown here is derived from an EMBL/GenBank/DDBJ whole genome shotgun (WGS) entry which is preliminary data.</text>
</comment>
<dbReference type="EMBL" id="JANLCJ010000001">
    <property type="protein sequence ID" value="MCS5732385.1"/>
    <property type="molecule type" value="Genomic_DNA"/>
</dbReference>